<dbReference type="Proteomes" id="UP001302602">
    <property type="component" value="Unassembled WGS sequence"/>
</dbReference>
<dbReference type="RefSeq" id="XP_062645019.1">
    <property type="nucleotide sequence ID" value="XM_062796530.1"/>
</dbReference>
<sequence>MSTSGDHEPDSDISDYDYTEWVACIHDGPRDEQAASPMVQGPQPWQCQCLAVDLQAEGKGITGSGLDIGATDLSHKCDLQNYDDLDDVIRDAEKSGGKPRLATYDVFGFDRDYMQKTLGERLRAMTLDGEQRIADFFDCYYTEGEPGDRKDASKYDCKDPPNEYMQSYSFLWELRDRDGFNK</sequence>
<evidence type="ECO:0000313" key="2">
    <source>
        <dbReference type="Proteomes" id="UP001302602"/>
    </source>
</evidence>
<dbReference type="GeneID" id="87833298"/>
<comment type="caution">
    <text evidence="1">The sequence shown here is derived from an EMBL/GenBank/DDBJ whole genome shotgun (WGS) entry which is preliminary data.</text>
</comment>
<protein>
    <submittedName>
        <fullName evidence="1">Uncharacterized protein</fullName>
    </submittedName>
</protein>
<reference evidence="1" key="2">
    <citation type="submission" date="2023-05" db="EMBL/GenBank/DDBJ databases">
        <authorList>
            <consortium name="Lawrence Berkeley National Laboratory"/>
            <person name="Steindorff A."/>
            <person name="Hensen N."/>
            <person name="Bonometti L."/>
            <person name="Westerberg I."/>
            <person name="Brannstrom I.O."/>
            <person name="Guillou S."/>
            <person name="Cros-Aarteil S."/>
            <person name="Calhoun S."/>
            <person name="Haridas S."/>
            <person name="Kuo A."/>
            <person name="Mondo S."/>
            <person name="Pangilinan J."/>
            <person name="Riley R."/>
            <person name="Labutti K."/>
            <person name="Andreopoulos B."/>
            <person name="Lipzen A."/>
            <person name="Chen C."/>
            <person name="Yanf M."/>
            <person name="Daum C."/>
            <person name="Ng V."/>
            <person name="Clum A."/>
            <person name="Ohm R."/>
            <person name="Martin F."/>
            <person name="Silar P."/>
            <person name="Natvig D."/>
            <person name="Lalanne C."/>
            <person name="Gautier V."/>
            <person name="Ament-Velasquez S.L."/>
            <person name="Kruys A."/>
            <person name="Hutchinson M.I."/>
            <person name="Powell A.J."/>
            <person name="Barry K."/>
            <person name="Miller A.N."/>
            <person name="Grigoriev I.V."/>
            <person name="Debuchy R."/>
            <person name="Gladieux P."/>
            <person name="Thoren M.H."/>
            <person name="Johannesson H."/>
        </authorList>
    </citation>
    <scope>NUCLEOTIDE SEQUENCE</scope>
    <source>
        <strain evidence="1">CBS 731.68</strain>
    </source>
</reference>
<evidence type="ECO:0000313" key="1">
    <source>
        <dbReference type="EMBL" id="KAK4121248.1"/>
    </source>
</evidence>
<proteinExistence type="predicted"/>
<dbReference type="EMBL" id="MU853234">
    <property type="protein sequence ID" value="KAK4121248.1"/>
    <property type="molecule type" value="Genomic_DNA"/>
</dbReference>
<reference evidence="1" key="1">
    <citation type="journal article" date="2023" name="Mol. Phylogenet. Evol.">
        <title>Genome-scale phylogeny and comparative genomics of the fungal order Sordariales.</title>
        <authorList>
            <person name="Hensen N."/>
            <person name="Bonometti L."/>
            <person name="Westerberg I."/>
            <person name="Brannstrom I.O."/>
            <person name="Guillou S."/>
            <person name="Cros-Aarteil S."/>
            <person name="Calhoun S."/>
            <person name="Haridas S."/>
            <person name="Kuo A."/>
            <person name="Mondo S."/>
            <person name="Pangilinan J."/>
            <person name="Riley R."/>
            <person name="LaButti K."/>
            <person name="Andreopoulos B."/>
            <person name="Lipzen A."/>
            <person name="Chen C."/>
            <person name="Yan M."/>
            <person name="Daum C."/>
            <person name="Ng V."/>
            <person name="Clum A."/>
            <person name="Steindorff A."/>
            <person name="Ohm R.A."/>
            <person name="Martin F."/>
            <person name="Silar P."/>
            <person name="Natvig D.O."/>
            <person name="Lalanne C."/>
            <person name="Gautier V."/>
            <person name="Ament-Velasquez S.L."/>
            <person name="Kruys A."/>
            <person name="Hutchinson M.I."/>
            <person name="Powell A.J."/>
            <person name="Barry K."/>
            <person name="Miller A.N."/>
            <person name="Grigoriev I.V."/>
            <person name="Debuchy R."/>
            <person name="Gladieux P."/>
            <person name="Hiltunen Thoren M."/>
            <person name="Johannesson H."/>
        </authorList>
    </citation>
    <scope>NUCLEOTIDE SEQUENCE</scope>
    <source>
        <strain evidence="1">CBS 731.68</strain>
    </source>
</reference>
<gene>
    <name evidence="1" type="ORF">N657DRAFT_682902</name>
</gene>
<keyword evidence="2" id="KW-1185">Reference proteome</keyword>
<accession>A0AAN6TV51</accession>
<organism evidence="1 2">
    <name type="scientific">Parathielavia appendiculata</name>
    <dbReference type="NCBI Taxonomy" id="2587402"/>
    <lineage>
        <taxon>Eukaryota</taxon>
        <taxon>Fungi</taxon>
        <taxon>Dikarya</taxon>
        <taxon>Ascomycota</taxon>
        <taxon>Pezizomycotina</taxon>
        <taxon>Sordariomycetes</taxon>
        <taxon>Sordariomycetidae</taxon>
        <taxon>Sordariales</taxon>
        <taxon>Chaetomiaceae</taxon>
        <taxon>Parathielavia</taxon>
    </lineage>
</organism>
<name>A0AAN6TV51_9PEZI</name>
<dbReference type="AlphaFoldDB" id="A0AAN6TV51"/>